<reference evidence="6" key="2">
    <citation type="submission" date="2022-03" db="EMBL/GenBank/DDBJ databases">
        <title>First case of bacteraemia caused by Dielma fastidiosa in a patient hospitalised with diverticulitis.</title>
        <authorList>
            <person name="Forman-Ankjaer B."/>
            <person name="Hvid-Jensen F."/>
            <person name="Kobel C.M."/>
            <person name="Greve T."/>
        </authorList>
    </citation>
    <scope>NUCLEOTIDE SEQUENCE</scope>
    <source>
        <strain evidence="6">AUH_DF_2021</strain>
    </source>
</reference>
<dbReference type="EMBL" id="QJKH01000019">
    <property type="protein sequence ID" value="PXX75208.1"/>
    <property type="molecule type" value="Genomic_DNA"/>
</dbReference>
<sequence>MAVQQRRNSKTRTAKRRTHYKLTAPALVKCPQCGALKRQHRVCGECGFYNGVKVA</sequence>
<comment type="caution">
    <text evidence="6">The sequence shown here is derived from an EMBL/GenBank/DDBJ whole genome shotgun (WGS) entry which is preliminary data.</text>
</comment>
<dbReference type="GeneID" id="94442474"/>
<evidence type="ECO:0000256" key="4">
    <source>
        <dbReference type="ARBA" id="ARBA00035178"/>
    </source>
</evidence>
<keyword evidence="3 5" id="KW-0687">Ribonucleoprotein</keyword>
<dbReference type="InterPro" id="IPR011332">
    <property type="entry name" value="Ribosomal_zn-bd"/>
</dbReference>
<dbReference type="Proteomes" id="UP000247612">
    <property type="component" value="Unassembled WGS sequence"/>
</dbReference>
<dbReference type="STRING" id="1034346.GCA_000313565_01895"/>
<dbReference type="NCBIfam" id="TIGR01031">
    <property type="entry name" value="rpmF_bact"/>
    <property type="match status" value="1"/>
</dbReference>
<dbReference type="GO" id="GO:0015934">
    <property type="term" value="C:large ribosomal subunit"/>
    <property type="evidence" value="ECO:0007669"/>
    <property type="project" value="InterPro"/>
</dbReference>
<evidence type="ECO:0000256" key="1">
    <source>
        <dbReference type="ARBA" id="ARBA00008560"/>
    </source>
</evidence>
<protein>
    <recommendedName>
        <fullName evidence="4 5">Large ribosomal subunit protein bL32</fullName>
    </recommendedName>
</protein>
<dbReference type="RefSeq" id="WP_022938200.1">
    <property type="nucleotide sequence ID" value="NZ_BAABZA010000003.1"/>
</dbReference>
<evidence type="ECO:0000256" key="3">
    <source>
        <dbReference type="ARBA" id="ARBA00023274"/>
    </source>
</evidence>
<dbReference type="InterPro" id="IPR002677">
    <property type="entry name" value="Ribosomal_bL32"/>
</dbReference>
<organism evidence="6 9">
    <name type="scientific">Dielma fastidiosa</name>
    <dbReference type="NCBI Taxonomy" id="1034346"/>
    <lineage>
        <taxon>Bacteria</taxon>
        <taxon>Bacillati</taxon>
        <taxon>Bacillota</taxon>
        <taxon>Erysipelotrichia</taxon>
        <taxon>Erysipelotrichales</taxon>
        <taxon>Erysipelotrichaceae</taxon>
        <taxon>Dielma</taxon>
    </lineage>
</organism>
<dbReference type="Proteomes" id="UP001276902">
    <property type="component" value="Unassembled WGS sequence"/>
</dbReference>
<dbReference type="EMBL" id="JALDAW010000002">
    <property type="protein sequence ID" value="MDY5166787.1"/>
    <property type="molecule type" value="Genomic_DNA"/>
</dbReference>
<keyword evidence="8" id="KW-1185">Reference proteome</keyword>
<dbReference type="GO" id="GO:0006412">
    <property type="term" value="P:translation"/>
    <property type="evidence" value="ECO:0007669"/>
    <property type="project" value="UniProtKB-UniRule"/>
</dbReference>
<evidence type="ECO:0000313" key="7">
    <source>
        <dbReference type="EMBL" id="PXX75208.1"/>
    </source>
</evidence>
<reference evidence="7 8" key="1">
    <citation type="submission" date="2018-05" db="EMBL/GenBank/DDBJ databases">
        <title>Genomic Encyclopedia of Type Strains, Phase IV (KMG-IV): sequencing the most valuable type-strain genomes for metagenomic binning, comparative biology and taxonomic classification.</title>
        <authorList>
            <person name="Goeker M."/>
        </authorList>
    </citation>
    <scope>NUCLEOTIDE SEQUENCE [LARGE SCALE GENOMIC DNA]</scope>
    <source>
        <strain evidence="7 8">JC118</strain>
    </source>
</reference>
<dbReference type="Pfam" id="PF01783">
    <property type="entry name" value="Ribosomal_L32p"/>
    <property type="match status" value="1"/>
</dbReference>
<evidence type="ECO:0000313" key="6">
    <source>
        <dbReference type="EMBL" id="MDY5166787.1"/>
    </source>
</evidence>
<dbReference type="OrthoDB" id="9812874at2"/>
<proteinExistence type="inferred from homology"/>
<gene>
    <name evidence="5 6" type="primary">rpmF</name>
    <name evidence="7" type="ORF">DES51_11924</name>
    <name evidence="6" type="ORF">MQE39_01425</name>
</gene>
<evidence type="ECO:0000313" key="9">
    <source>
        <dbReference type="Proteomes" id="UP001276902"/>
    </source>
</evidence>
<dbReference type="AlphaFoldDB" id="A0A2V2F4D3"/>
<comment type="similarity">
    <text evidence="1 5">Belongs to the bacterial ribosomal protein bL32 family.</text>
</comment>
<dbReference type="PANTHER" id="PTHR35534">
    <property type="entry name" value="50S RIBOSOMAL PROTEIN L32"/>
    <property type="match status" value="1"/>
</dbReference>
<dbReference type="GO" id="GO:0003735">
    <property type="term" value="F:structural constituent of ribosome"/>
    <property type="evidence" value="ECO:0007669"/>
    <property type="project" value="InterPro"/>
</dbReference>
<dbReference type="SUPFAM" id="SSF57829">
    <property type="entry name" value="Zn-binding ribosomal proteins"/>
    <property type="match status" value="1"/>
</dbReference>
<dbReference type="InterPro" id="IPR044957">
    <property type="entry name" value="Ribosomal_bL32_bact"/>
</dbReference>
<name>A0A2V2F4D3_9FIRM</name>
<evidence type="ECO:0000256" key="5">
    <source>
        <dbReference type="HAMAP-Rule" id="MF_00340"/>
    </source>
</evidence>
<keyword evidence="2 5" id="KW-0689">Ribosomal protein</keyword>
<evidence type="ECO:0000256" key="2">
    <source>
        <dbReference type="ARBA" id="ARBA00022980"/>
    </source>
</evidence>
<dbReference type="PANTHER" id="PTHR35534:SF1">
    <property type="entry name" value="LARGE RIBOSOMAL SUBUNIT PROTEIN BL32"/>
    <property type="match status" value="1"/>
</dbReference>
<evidence type="ECO:0000313" key="8">
    <source>
        <dbReference type="Proteomes" id="UP000247612"/>
    </source>
</evidence>
<accession>A0A2V2F4D3</accession>
<dbReference type="HAMAP" id="MF_00340">
    <property type="entry name" value="Ribosomal_bL32"/>
    <property type="match status" value="1"/>
</dbReference>